<dbReference type="STRING" id="1293890.TALK_18295"/>
<proteinExistence type="predicted"/>
<feature type="compositionally biased region" description="Polar residues" evidence="1">
    <location>
        <begin position="1"/>
        <end position="20"/>
    </location>
</feature>
<dbReference type="InterPro" id="IPR050678">
    <property type="entry name" value="DNA_Partitioning_ATPase"/>
</dbReference>
<keyword evidence="3" id="KW-1185">Reference proteome</keyword>
<dbReference type="Proteomes" id="UP000193396">
    <property type="component" value="Unassembled WGS sequence"/>
</dbReference>
<gene>
    <name evidence="2" type="ORF">TALK_18295</name>
</gene>
<sequence length="299" mass="32887">MTVQETGATGDSAGQQTATAKQPGAKRAHVIVIGNEKGGSGKSTTAMHLIVSLMKMGFSVGSLDIDARQGTLTRYVENRISFNEKKKLNLPIPDHLPVHRSALEDGNAAKLDERDRFTKALGELVMSCNFVVMDCPGSDNYLSRLAHACADTLVTPINDSYIDLDMLARIDPDTLDIKGPSIYAEMVWDARKRRAGVDGGTIDWIVMRNRLSHLDARNKRDIAEIVDKLASRIRFRVAPGFGERVIYRELFLKGLTLLDLREKGVGIPMSMSHMAARQEVRALLEIVGFSPADGEELPI</sequence>
<dbReference type="Gene3D" id="3.40.50.300">
    <property type="entry name" value="P-loop containing nucleotide triphosphate hydrolases"/>
    <property type="match status" value="1"/>
</dbReference>
<evidence type="ECO:0000313" key="2">
    <source>
        <dbReference type="EMBL" id="OSQ44867.1"/>
    </source>
</evidence>
<reference evidence="2 3" key="1">
    <citation type="submission" date="2014-03" db="EMBL/GenBank/DDBJ databases">
        <title>The draft genome sequence of Thalassospira alkalitolerans JCM 18968.</title>
        <authorList>
            <person name="Lai Q."/>
            <person name="Shao Z."/>
        </authorList>
    </citation>
    <scope>NUCLEOTIDE SEQUENCE [LARGE SCALE GENOMIC DNA]</scope>
    <source>
        <strain evidence="2 3">JCM 18968</strain>
    </source>
</reference>
<dbReference type="CDD" id="cd02042">
    <property type="entry name" value="ParAB_family"/>
    <property type="match status" value="1"/>
</dbReference>
<dbReference type="Pfam" id="PF09140">
    <property type="entry name" value="MipZ"/>
    <property type="match status" value="1"/>
</dbReference>
<feature type="region of interest" description="Disordered" evidence="1">
    <location>
        <begin position="1"/>
        <end position="26"/>
    </location>
</feature>
<dbReference type="PANTHER" id="PTHR13696:SF96">
    <property type="entry name" value="COBQ_COBB_MIND_PARA NUCLEOTIDE BINDING DOMAIN-CONTAINING PROTEIN"/>
    <property type="match status" value="1"/>
</dbReference>
<dbReference type="EMBL" id="JFKB01000017">
    <property type="protein sequence ID" value="OSQ44867.1"/>
    <property type="molecule type" value="Genomic_DNA"/>
</dbReference>
<dbReference type="OrthoDB" id="13869at2"/>
<dbReference type="InterPro" id="IPR015223">
    <property type="entry name" value="MipZ"/>
</dbReference>
<name>A0A1Y2LA20_9PROT</name>
<protein>
    <submittedName>
        <fullName evidence="2">ATPase</fullName>
    </submittedName>
</protein>
<dbReference type="RefSeq" id="WP_085620602.1">
    <property type="nucleotide sequence ID" value="NZ_JFKB01000017.1"/>
</dbReference>
<accession>A0A1Y2LA20</accession>
<comment type="caution">
    <text evidence="2">The sequence shown here is derived from an EMBL/GenBank/DDBJ whole genome shotgun (WGS) entry which is preliminary data.</text>
</comment>
<evidence type="ECO:0000256" key="1">
    <source>
        <dbReference type="SAM" id="MobiDB-lite"/>
    </source>
</evidence>
<dbReference type="SUPFAM" id="SSF52540">
    <property type="entry name" value="P-loop containing nucleoside triphosphate hydrolases"/>
    <property type="match status" value="1"/>
</dbReference>
<dbReference type="PANTHER" id="PTHR13696">
    <property type="entry name" value="P-LOOP CONTAINING NUCLEOSIDE TRIPHOSPHATE HYDROLASE"/>
    <property type="match status" value="1"/>
</dbReference>
<evidence type="ECO:0000313" key="3">
    <source>
        <dbReference type="Proteomes" id="UP000193396"/>
    </source>
</evidence>
<dbReference type="InterPro" id="IPR027417">
    <property type="entry name" value="P-loop_NTPase"/>
</dbReference>
<organism evidence="2 3">
    <name type="scientific">Thalassospira alkalitolerans</name>
    <dbReference type="NCBI Taxonomy" id="1293890"/>
    <lineage>
        <taxon>Bacteria</taxon>
        <taxon>Pseudomonadati</taxon>
        <taxon>Pseudomonadota</taxon>
        <taxon>Alphaproteobacteria</taxon>
        <taxon>Rhodospirillales</taxon>
        <taxon>Thalassospiraceae</taxon>
        <taxon>Thalassospira</taxon>
    </lineage>
</organism>
<dbReference type="AlphaFoldDB" id="A0A1Y2LA20"/>